<keyword evidence="2" id="KW-1133">Transmembrane helix</keyword>
<dbReference type="EMBL" id="KN817588">
    <property type="protein sequence ID" value="KJA18480.1"/>
    <property type="molecule type" value="Genomic_DNA"/>
</dbReference>
<evidence type="ECO:0000256" key="2">
    <source>
        <dbReference type="SAM" id="Phobius"/>
    </source>
</evidence>
<name>A0A0D2PE51_HYPSF</name>
<dbReference type="Proteomes" id="UP000054270">
    <property type="component" value="Unassembled WGS sequence"/>
</dbReference>
<organism evidence="3 4">
    <name type="scientific">Hypholoma sublateritium (strain FD-334 SS-4)</name>
    <dbReference type="NCBI Taxonomy" id="945553"/>
    <lineage>
        <taxon>Eukaryota</taxon>
        <taxon>Fungi</taxon>
        <taxon>Dikarya</taxon>
        <taxon>Basidiomycota</taxon>
        <taxon>Agaricomycotina</taxon>
        <taxon>Agaricomycetes</taxon>
        <taxon>Agaricomycetidae</taxon>
        <taxon>Agaricales</taxon>
        <taxon>Agaricineae</taxon>
        <taxon>Strophariaceae</taxon>
        <taxon>Hypholoma</taxon>
    </lineage>
</organism>
<keyword evidence="2" id="KW-0812">Transmembrane</keyword>
<feature type="transmembrane region" description="Helical" evidence="2">
    <location>
        <begin position="484"/>
        <end position="506"/>
    </location>
</feature>
<dbReference type="OrthoDB" id="3268450at2759"/>
<feature type="region of interest" description="Disordered" evidence="1">
    <location>
        <begin position="1"/>
        <end position="60"/>
    </location>
</feature>
<feature type="transmembrane region" description="Helical" evidence="2">
    <location>
        <begin position="229"/>
        <end position="247"/>
    </location>
</feature>
<feature type="transmembrane region" description="Helical" evidence="2">
    <location>
        <begin position="375"/>
        <end position="395"/>
    </location>
</feature>
<protein>
    <recommendedName>
        <fullName evidence="5">Transmembrane protein</fullName>
    </recommendedName>
</protein>
<feature type="transmembrane region" description="Helical" evidence="2">
    <location>
        <begin position="305"/>
        <end position="327"/>
    </location>
</feature>
<keyword evidence="4" id="KW-1185">Reference proteome</keyword>
<feature type="transmembrane region" description="Helical" evidence="2">
    <location>
        <begin position="271"/>
        <end position="293"/>
    </location>
</feature>
<dbReference type="AlphaFoldDB" id="A0A0D2PE51"/>
<feature type="transmembrane region" description="Helical" evidence="2">
    <location>
        <begin position="448"/>
        <end position="472"/>
    </location>
</feature>
<reference evidence="4" key="1">
    <citation type="submission" date="2014-04" db="EMBL/GenBank/DDBJ databases">
        <title>Evolutionary Origins and Diversification of the Mycorrhizal Mutualists.</title>
        <authorList>
            <consortium name="DOE Joint Genome Institute"/>
            <consortium name="Mycorrhizal Genomics Consortium"/>
            <person name="Kohler A."/>
            <person name="Kuo A."/>
            <person name="Nagy L.G."/>
            <person name="Floudas D."/>
            <person name="Copeland A."/>
            <person name="Barry K.W."/>
            <person name="Cichocki N."/>
            <person name="Veneault-Fourrey C."/>
            <person name="LaButti K."/>
            <person name="Lindquist E.A."/>
            <person name="Lipzen A."/>
            <person name="Lundell T."/>
            <person name="Morin E."/>
            <person name="Murat C."/>
            <person name="Riley R."/>
            <person name="Ohm R."/>
            <person name="Sun H."/>
            <person name="Tunlid A."/>
            <person name="Henrissat B."/>
            <person name="Grigoriev I.V."/>
            <person name="Hibbett D.S."/>
            <person name="Martin F."/>
        </authorList>
    </citation>
    <scope>NUCLEOTIDE SEQUENCE [LARGE SCALE GENOMIC DNA]</scope>
    <source>
        <strain evidence="4">FD-334 SS-4</strain>
    </source>
</reference>
<feature type="transmembrane region" description="Helical" evidence="2">
    <location>
        <begin position="197"/>
        <end position="217"/>
    </location>
</feature>
<proteinExistence type="predicted"/>
<evidence type="ECO:0000256" key="1">
    <source>
        <dbReference type="SAM" id="MobiDB-lite"/>
    </source>
</evidence>
<evidence type="ECO:0000313" key="3">
    <source>
        <dbReference type="EMBL" id="KJA18480.1"/>
    </source>
</evidence>
<gene>
    <name evidence="3" type="ORF">HYPSUDRAFT_954369</name>
</gene>
<accession>A0A0D2PE51</accession>
<keyword evidence="2" id="KW-0472">Membrane</keyword>
<evidence type="ECO:0008006" key="5">
    <source>
        <dbReference type="Google" id="ProtNLM"/>
    </source>
</evidence>
<evidence type="ECO:0000313" key="4">
    <source>
        <dbReference type="Proteomes" id="UP000054270"/>
    </source>
</evidence>
<sequence>MGIMMPTDVQCSSQAQGIAGPSRIRPSVNASDPPTAALLESSTSVTPGPEDLPFSKPEYPPQPITIDTAGKLGESVLSPWVEDHFWFPRITPYRLFNLLIPAILNTAKAVVTAQGAQTLPITLEWVSGIVVFLVLTFAGEYESESHQHLPGYVSWIFKVDCMDGLWAALETLFAVERPSYTSSERDMEHSGNVVTMYRLLVTGATLTFGVTKANLAYSGYTGGTNWVDWSYGVIVTSVLYFLGLYEANSAGMLRALFVEDRGQFVTLRPNGFPLMIAALCTIIILSVQIAPVFRKEEYRPPISPILFYPPLLLLSFGVIGLAIYQWWTLIRRLVRGVVRPIFRLLSFQSKTHIETRWKRLSFTFHLPKIRLIGELSFFVIYNAIFGWFLFAGGWMEGYMFDWWPFHSLREGLPERGVTTLVVNSAVPNGQRILRHQISNWKVVFLDSIVIALHISLSLVFVALVAGLIVSVFRFTNKAYFLVQLPALIMLVFLFPLICWGIVRIILPPLLAQLALQFSVTNRLHWSTLALFDEVFDADDFFYFGE</sequence>